<dbReference type="InterPro" id="IPR007863">
    <property type="entry name" value="Peptidase_M16_C"/>
</dbReference>
<dbReference type="GO" id="GO:0046872">
    <property type="term" value="F:metal ion binding"/>
    <property type="evidence" value="ECO:0007669"/>
    <property type="project" value="InterPro"/>
</dbReference>
<dbReference type="InterPro" id="IPR050361">
    <property type="entry name" value="MPP/UQCRC_Complex"/>
</dbReference>
<feature type="signal peptide" evidence="1">
    <location>
        <begin position="1"/>
        <end position="21"/>
    </location>
</feature>
<protein>
    <submittedName>
        <fullName evidence="4">Zinc protease</fullName>
    </submittedName>
</protein>
<dbReference type="OrthoDB" id="9811314at2"/>
<dbReference type="InterPro" id="IPR011765">
    <property type="entry name" value="Pept_M16_N"/>
</dbReference>
<name>A0A1H8FSI5_9PROT</name>
<evidence type="ECO:0000313" key="4">
    <source>
        <dbReference type="EMBL" id="SEN34515.1"/>
    </source>
</evidence>
<dbReference type="Gene3D" id="3.30.830.10">
    <property type="entry name" value="Metalloenzyme, LuxS/M16 peptidase-like"/>
    <property type="match status" value="2"/>
</dbReference>
<dbReference type="GO" id="GO:0006508">
    <property type="term" value="P:proteolysis"/>
    <property type="evidence" value="ECO:0007669"/>
    <property type="project" value="UniProtKB-KW"/>
</dbReference>
<feature type="chain" id="PRO_5011783436" evidence="1">
    <location>
        <begin position="22"/>
        <end position="434"/>
    </location>
</feature>
<dbReference type="AlphaFoldDB" id="A0A1H8FSI5"/>
<dbReference type="PANTHER" id="PTHR11851">
    <property type="entry name" value="METALLOPROTEASE"/>
    <property type="match status" value="1"/>
</dbReference>
<accession>A0A1H8FSI5</accession>
<proteinExistence type="predicted"/>
<dbReference type="SUPFAM" id="SSF63411">
    <property type="entry name" value="LuxS/MPP-like metallohydrolase"/>
    <property type="match status" value="2"/>
</dbReference>
<dbReference type="PANTHER" id="PTHR11851:SF224">
    <property type="entry name" value="PROCESSING PROTEASE"/>
    <property type="match status" value="1"/>
</dbReference>
<feature type="domain" description="Peptidase M16 N-terminal" evidence="2">
    <location>
        <begin position="40"/>
        <end position="178"/>
    </location>
</feature>
<reference evidence="4 5" key="1">
    <citation type="submission" date="2016-10" db="EMBL/GenBank/DDBJ databases">
        <authorList>
            <person name="de Groot N.N."/>
        </authorList>
    </citation>
    <scope>NUCLEOTIDE SEQUENCE [LARGE SCALE GENOMIC DNA]</scope>
    <source>
        <strain evidence="4 5">Nm22</strain>
    </source>
</reference>
<sequence length="434" mass="47966">MHMKKYIFVLLISIYSQSVLASLAIQFWQTSTGARVYFVENNALPIVDISVEFAAGSSKDAPEKSGLANLTRRMLKLGAGGMSEDEIANALADVGAQMSANFDADRAGMSLRTLSHARERKQALDIFSRVIQYPEFPQDVLRREKTRIIASIKESSTKPDYMAGRTLMEMLYGEHPYGLNGAGEVETVATLQQEDLSRFYQSNYAASNAVIAIIGDISKQEATRIAESLTAHLPDKAVSKPVPPVKDPNGQIRRIAHPASQSHIQIAYPGMRRSDPDYFPLLVGNYILGGGGFVSRLMEEIRQQRGLAYSVYSFFSPLREKGPFQIGLQTKKEQSEDALALTQSVLKNFISEGPNEQELIAAKQNLIGGFPLRLDSNSKILGYLAMIGFYNLPLTYLDDYLIAVEAVTTDQIKDAFSRRIHPENMVTVIVGAID</sequence>
<dbReference type="STRING" id="917.SAMN05216326_11428"/>
<dbReference type="RefSeq" id="WP_090632732.1">
    <property type="nucleotide sequence ID" value="NZ_FOCP01000014.1"/>
</dbReference>
<keyword evidence="4" id="KW-0378">Hydrolase</keyword>
<dbReference type="InterPro" id="IPR011249">
    <property type="entry name" value="Metalloenz_LuxS/M16"/>
</dbReference>
<dbReference type="Pfam" id="PF00675">
    <property type="entry name" value="Peptidase_M16"/>
    <property type="match status" value="1"/>
</dbReference>
<feature type="domain" description="Peptidase M16 C-terminal" evidence="3">
    <location>
        <begin position="191"/>
        <end position="366"/>
    </location>
</feature>
<dbReference type="Proteomes" id="UP000199459">
    <property type="component" value="Unassembled WGS sequence"/>
</dbReference>
<organism evidence="4 5">
    <name type="scientific">Nitrosomonas marina</name>
    <dbReference type="NCBI Taxonomy" id="917"/>
    <lineage>
        <taxon>Bacteria</taxon>
        <taxon>Pseudomonadati</taxon>
        <taxon>Pseudomonadota</taxon>
        <taxon>Betaproteobacteria</taxon>
        <taxon>Nitrosomonadales</taxon>
        <taxon>Nitrosomonadaceae</taxon>
        <taxon>Nitrosomonas</taxon>
    </lineage>
</organism>
<dbReference type="EMBL" id="FOCP01000014">
    <property type="protein sequence ID" value="SEN34515.1"/>
    <property type="molecule type" value="Genomic_DNA"/>
</dbReference>
<evidence type="ECO:0000256" key="1">
    <source>
        <dbReference type="SAM" id="SignalP"/>
    </source>
</evidence>
<dbReference type="GO" id="GO:0008233">
    <property type="term" value="F:peptidase activity"/>
    <property type="evidence" value="ECO:0007669"/>
    <property type="project" value="UniProtKB-KW"/>
</dbReference>
<evidence type="ECO:0000313" key="5">
    <source>
        <dbReference type="Proteomes" id="UP000199459"/>
    </source>
</evidence>
<keyword evidence="4" id="KW-0645">Protease</keyword>
<evidence type="ECO:0000259" key="3">
    <source>
        <dbReference type="Pfam" id="PF05193"/>
    </source>
</evidence>
<keyword evidence="1" id="KW-0732">Signal</keyword>
<dbReference type="Pfam" id="PF05193">
    <property type="entry name" value="Peptidase_M16_C"/>
    <property type="match status" value="1"/>
</dbReference>
<gene>
    <name evidence="4" type="ORF">SAMN05216325_11460</name>
</gene>
<evidence type="ECO:0000259" key="2">
    <source>
        <dbReference type="Pfam" id="PF00675"/>
    </source>
</evidence>